<keyword evidence="3" id="KW-0813">Transport</keyword>
<feature type="transmembrane region" description="Helical" evidence="12">
    <location>
        <begin position="67"/>
        <end position="89"/>
    </location>
</feature>
<feature type="transmembrane region" description="Helical" evidence="12">
    <location>
        <begin position="290"/>
        <end position="315"/>
    </location>
</feature>
<keyword evidence="14" id="KW-1185">Reference proteome</keyword>
<feature type="transmembrane region" description="Helical" evidence="12">
    <location>
        <begin position="350"/>
        <end position="374"/>
    </location>
</feature>
<dbReference type="InterPro" id="IPR038377">
    <property type="entry name" value="Na/Glc_symporter_sf"/>
</dbReference>
<dbReference type="CDD" id="cd11492">
    <property type="entry name" value="SLC5sbd_NIS-SMVT"/>
    <property type="match status" value="1"/>
</dbReference>
<evidence type="ECO:0000256" key="7">
    <source>
        <dbReference type="ARBA" id="ARBA00023053"/>
    </source>
</evidence>
<evidence type="ECO:0000256" key="1">
    <source>
        <dbReference type="ARBA" id="ARBA00004651"/>
    </source>
</evidence>
<feature type="transmembrane region" description="Helical" evidence="12">
    <location>
        <begin position="170"/>
        <end position="189"/>
    </location>
</feature>
<keyword evidence="6 12" id="KW-1133">Transmembrane helix</keyword>
<keyword evidence="10" id="KW-0739">Sodium transport</keyword>
<evidence type="ECO:0008006" key="15">
    <source>
        <dbReference type="Google" id="ProtNLM"/>
    </source>
</evidence>
<sequence>MENTPESRPDVLDVGRAMQRFGIIDYIMFAFMLGICLIVGLFFGLFKKNKNSQEYLVGSRNMPVIPIAMSLIATWVSGISLLGIPTEIYVYGIQYAYIIIGFLVTTFIFKSIYLPVFQGLKLTSTYEYHQLRFDKKVRLFGSVLFTIGMIAWLPLVIYVPALAFNQVTGVNVHLTTPAVCIICIIYTSLGGLKGVVWTDVIQIAIMFGAILLVVIKGTIDLGGIGIVLERNWNSDRIEGPNFDPNPMSRHTIWALVLGGGAYTLHSAGVNQNMVQRYLALPTLNDSKKALWIFFIGISAIVIFCSYCGMLIYATYYKCDPLTTMLAREKDQLLPLLVMEILGDVPGLPGLFVAGIFSAALSSLSTGLNAMAAVVLEDFYKPFFKTKLTEKRTYLLMKMTVLITGTICVGLVFVVEKLGPVLQLTMSIGAIANGPSLGLFTMGILLPWINAKGALVGGMSSLVVMSWLCLSSQSLISSGDLTFPEKAVSTGGCHYHFTPKYSNRGFKSIINLTEVTHTDEKYMIYRLSYLWYCLIGTIVAMVVGLLVSFITKPMNPREIDPRLLAPFIRNLINSKTDPQTMENVAENVQKLNGQTNDNLQLKTLEEQSVYEVNESIKNNGDLK</sequence>
<evidence type="ECO:0000256" key="5">
    <source>
        <dbReference type="ARBA" id="ARBA00022692"/>
    </source>
</evidence>
<dbReference type="Proteomes" id="UP001153636">
    <property type="component" value="Chromosome 3"/>
</dbReference>
<evidence type="ECO:0000256" key="6">
    <source>
        <dbReference type="ARBA" id="ARBA00022989"/>
    </source>
</evidence>
<feature type="transmembrane region" description="Helical" evidence="12">
    <location>
        <begin position="26"/>
        <end position="46"/>
    </location>
</feature>
<comment type="subcellular location">
    <subcellularLocation>
        <location evidence="1">Cell membrane</location>
        <topology evidence="1">Multi-pass membrane protein</topology>
    </subcellularLocation>
</comment>
<organism evidence="13 14">
    <name type="scientific">Psylliodes chrysocephalus</name>
    <dbReference type="NCBI Taxonomy" id="3402493"/>
    <lineage>
        <taxon>Eukaryota</taxon>
        <taxon>Metazoa</taxon>
        <taxon>Ecdysozoa</taxon>
        <taxon>Arthropoda</taxon>
        <taxon>Hexapoda</taxon>
        <taxon>Insecta</taxon>
        <taxon>Pterygota</taxon>
        <taxon>Neoptera</taxon>
        <taxon>Endopterygota</taxon>
        <taxon>Coleoptera</taxon>
        <taxon>Polyphaga</taxon>
        <taxon>Cucujiformia</taxon>
        <taxon>Chrysomeloidea</taxon>
        <taxon>Chrysomelidae</taxon>
        <taxon>Galerucinae</taxon>
        <taxon>Alticini</taxon>
        <taxon>Psylliodes</taxon>
    </lineage>
</organism>
<keyword evidence="9 12" id="KW-0472">Membrane</keyword>
<keyword evidence="5 12" id="KW-0812">Transmembrane</keyword>
<feature type="transmembrane region" description="Helical" evidence="12">
    <location>
        <begin position="528"/>
        <end position="549"/>
    </location>
</feature>
<reference evidence="13" key="1">
    <citation type="submission" date="2022-01" db="EMBL/GenBank/DDBJ databases">
        <authorList>
            <person name="King R."/>
        </authorList>
    </citation>
    <scope>NUCLEOTIDE SEQUENCE</scope>
</reference>
<evidence type="ECO:0000256" key="4">
    <source>
        <dbReference type="ARBA" id="ARBA00022475"/>
    </source>
</evidence>
<accession>A0A9P0GGB8</accession>
<feature type="transmembrane region" description="Helical" evidence="12">
    <location>
        <begin position="196"/>
        <end position="215"/>
    </location>
</feature>
<name>A0A9P0GGB8_9CUCU</name>
<protein>
    <recommendedName>
        <fullName evidence="15">Sodium-coupled monocarboxylate transporter 1</fullName>
    </recommendedName>
</protein>
<feature type="transmembrane region" description="Helical" evidence="12">
    <location>
        <begin position="95"/>
        <end position="116"/>
    </location>
</feature>
<feature type="transmembrane region" description="Helical" evidence="12">
    <location>
        <begin position="137"/>
        <end position="158"/>
    </location>
</feature>
<feature type="transmembrane region" description="Helical" evidence="12">
    <location>
        <begin position="452"/>
        <end position="475"/>
    </location>
</feature>
<dbReference type="InterPro" id="IPR051163">
    <property type="entry name" value="Sodium:Solute_Symporter_SSF"/>
</dbReference>
<evidence type="ECO:0000256" key="10">
    <source>
        <dbReference type="ARBA" id="ARBA00023201"/>
    </source>
</evidence>
<dbReference type="InterPro" id="IPR001734">
    <property type="entry name" value="Na/solute_symporter"/>
</dbReference>
<proteinExistence type="inferred from homology"/>
<evidence type="ECO:0000256" key="3">
    <source>
        <dbReference type="ARBA" id="ARBA00022448"/>
    </source>
</evidence>
<evidence type="ECO:0000256" key="11">
    <source>
        <dbReference type="RuleBase" id="RU362091"/>
    </source>
</evidence>
<dbReference type="GO" id="GO:0006814">
    <property type="term" value="P:sodium ion transport"/>
    <property type="evidence" value="ECO:0007669"/>
    <property type="project" value="UniProtKB-KW"/>
</dbReference>
<comment type="similarity">
    <text evidence="2 11">Belongs to the sodium:solute symporter (SSF) (TC 2.A.21) family.</text>
</comment>
<feature type="transmembrane region" description="Helical" evidence="12">
    <location>
        <begin position="394"/>
        <end position="414"/>
    </location>
</feature>
<feature type="transmembrane region" description="Helical" evidence="12">
    <location>
        <begin position="420"/>
        <end position="445"/>
    </location>
</feature>
<dbReference type="Pfam" id="PF00474">
    <property type="entry name" value="SSF"/>
    <property type="match status" value="1"/>
</dbReference>
<keyword evidence="7" id="KW-0915">Sodium</keyword>
<feature type="transmembrane region" description="Helical" evidence="12">
    <location>
        <begin position="250"/>
        <end position="269"/>
    </location>
</feature>
<dbReference type="Gene3D" id="1.20.1730.10">
    <property type="entry name" value="Sodium/glucose cotransporter"/>
    <property type="match status" value="1"/>
</dbReference>
<dbReference type="OrthoDB" id="6132759at2759"/>
<dbReference type="GO" id="GO:0005886">
    <property type="term" value="C:plasma membrane"/>
    <property type="evidence" value="ECO:0007669"/>
    <property type="project" value="UniProtKB-SubCell"/>
</dbReference>
<dbReference type="GO" id="GO:0015293">
    <property type="term" value="F:symporter activity"/>
    <property type="evidence" value="ECO:0007669"/>
    <property type="project" value="TreeGrafter"/>
</dbReference>
<evidence type="ECO:0000256" key="12">
    <source>
        <dbReference type="SAM" id="Phobius"/>
    </source>
</evidence>
<dbReference type="PANTHER" id="PTHR42985">
    <property type="entry name" value="SODIUM-COUPLED MONOCARBOXYLATE TRANSPORTER"/>
    <property type="match status" value="1"/>
</dbReference>
<dbReference type="PROSITE" id="PS50283">
    <property type="entry name" value="NA_SOLUT_SYMP_3"/>
    <property type="match status" value="1"/>
</dbReference>
<dbReference type="AlphaFoldDB" id="A0A9P0GGB8"/>
<evidence type="ECO:0000313" key="13">
    <source>
        <dbReference type="EMBL" id="CAH1108785.1"/>
    </source>
</evidence>
<gene>
    <name evidence="13" type="ORF">PSYICH_LOCUS9372</name>
</gene>
<evidence type="ECO:0000256" key="8">
    <source>
        <dbReference type="ARBA" id="ARBA00023065"/>
    </source>
</evidence>
<evidence type="ECO:0000256" key="9">
    <source>
        <dbReference type="ARBA" id="ARBA00023136"/>
    </source>
</evidence>
<dbReference type="NCBIfam" id="TIGR00813">
    <property type="entry name" value="sss"/>
    <property type="match status" value="1"/>
</dbReference>
<evidence type="ECO:0000256" key="2">
    <source>
        <dbReference type="ARBA" id="ARBA00006434"/>
    </source>
</evidence>
<keyword evidence="8" id="KW-0406">Ion transport</keyword>
<dbReference type="PANTHER" id="PTHR42985:SF5">
    <property type="entry name" value="FI02094P-RELATED"/>
    <property type="match status" value="1"/>
</dbReference>
<evidence type="ECO:0000313" key="14">
    <source>
        <dbReference type="Proteomes" id="UP001153636"/>
    </source>
</evidence>
<keyword evidence="4" id="KW-1003">Cell membrane</keyword>
<dbReference type="EMBL" id="OV651815">
    <property type="protein sequence ID" value="CAH1108785.1"/>
    <property type="molecule type" value="Genomic_DNA"/>
</dbReference>